<dbReference type="Proteomes" id="UP000188993">
    <property type="component" value="Chromosome"/>
</dbReference>
<dbReference type="GO" id="GO:0008173">
    <property type="term" value="F:RNA methyltransferase activity"/>
    <property type="evidence" value="ECO:0007669"/>
    <property type="project" value="InterPro"/>
</dbReference>
<dbReference type="InterPro" id="IPR013123">
    <property type="entry name" value="SpoU_subst-bd"/>
</dbReference>
<sequence length="246" mass="27364">MEKITSIKNQKIKQLKKLHTAKGRKEMGYYVIEGEHLYLEAVKSQVKLEEIIVTEKFLYKLKENHQEIATLVTDDVMNNLTQTETSQGIYCTVEIPDQDLPITYQGKYILLDGVQDPGNAGTIVRTADAAGFTGVIFGSGSVDPYNDKVVRSMQGSQFHLPIYRTNLLSVVEKFENVYGTALDPLAKDYRQVAKSKNIALVMGNEGNGVSTEILSKTTHNLYIPIYGQAESLNVAIAAGILIYHFV</sequence>
<dbReference type="InterPro" id="IPR029026">
    <property type="entry name" value="tRNA_m1G_MTases_N"/>
</dbReference>
<keyword evidence="6" id="KW-1185">Reference proteome</keyword>
<dbReference type="Gene3D" id="3.40.1280.10">
    <property type="match status" value="1"/>
</dbReference>
<proteinExistence type="inferred from homology"/>
<dbReference type="GO" id="GO:0005737">
    <property type="term" value="C:cytoplasm"/>
    <property type="evidence" value="ECO:0007669"/>
    <property type="project" value="UniProtKB-ARBA"/>
</dbReference>
<dbReference type="GO" id="GO:0032259">
    <property type="term" value="P:methylation"/>
    <property type="evidence" value="ECO:0007669"/>
    <property type="project" value="UniProtKB-KW"/>
</dbReference>
<dbReference type="Pfam" id="PF22435">
    <property type="entry name" value="MRM3-like_sub_bind"/>
    <property type="match status" value="1"/>
</dbReference>
<dbReference type="SUPFAM" id="SSF55315">
    <property type="entry name" value="L30e-like"/>
    <property type="match status" value="1"/>
</dbReference>
<evidence type="ECO:0000313" key="6">
    <source>
        <dbReference type="Proteomes" id="UP000188993"/>
    </source>
</evidence>
<organism evidence="5 6">
    <name type="scientific">Jeotgalibaca dankookensis</name>
    <dbReference type="NCBI Taxonomy" id="708126"/>
    <lineage>
        <taxon>Bacteria</taxon>
        <taxon>Bacillati</taxon>
        <taxon>Bacillota</taxon>
        <taxon>Bacilli</taxon>
        <taxon>Lactobacillales</taxon>
        <taxon>Carnobacteriaceae</taxon>
        <taxon>Jeotgalibaca</taxon>
    </lineage>
</organism>
<dbReference type="InterPro" id="IPR029064">
    <property type="entry name" value="Ribosomal_eL30-like_sf"/>
</dbReference>
<dbReference type="SMART" id="SM00967">
    <property type="entry name" value="SpoU_sub_bind"/>
    <property type="match status" value="1"/>
</dbReference>
<dbReference type="Gene3D" id="3.30.1330.30">
    <property type="match status" value="1"/>
</dbReference>
<dbReference type="PANTHER" id="PTHR43191">
    <property type="entry name" value="RRNA METHYLTRANSFERASE 3"/>
    <property type="match status" value="1"/>
</dbReference>
<dbReference type="PANTHER" id="PTHR43191:SF2">
    <property type="entry name" value="RRNA METHYLTRANSFERASE 3, MITOCHONDRIAL"/>
    <property type="match status" value="1"/>
</dbReference>
<dbReference type="EC" id="2.1.1.-" evidence="5"/>
<keyword evidence="2 5" id="KW-0489">Methyltransferase</keyword>
<evidence type="ECO:0000256" key="3">
    <source>
        <dbReference type="ARBA" id="ARBA00022679"/>
    </source>
</evidence>
<dbReference type="EMBL" id="CP019728">
    <property type="protein sequence ID" value="AQS53340.1"/>
    <property type="molecule type" value="Genomic_DNA"/>
</dbReference>
<dbReference type="InterPro" id="IPR051259">
    <property type="entry name" value="rRNA_Methyltransferase"/>
</dbReference>
<dbReference type="RefSeq" id="WP_062471881.1">
    <property type="nucleotide sequence ID" value="NZ_BBYN01000033.1"/>
</dbReference>
<evidence type="ECO:0000256" key="2">
    <source>
        <dbReference type="ARBA" id="ARBA00022603"/>
    </source>
</evidence>
<dbReference type="AlphaFoldDB" id="A0A1S6IPF5"/>
<protein>
    <submittedName>
        <fullName evidence="5">Putative TrmH family tRNA/rRNA methyltransferase</fullName>
        <ecNumber evidence="5">2.1.1.-</ecNumber>
    </submittedName>
</protein>
<feature type="domain" description="RNA 2-O ribose methyltransferase substrate binding" evidence="4">
    <location>
        <begin position="31"/>
        <end position="99"/>
    </location>
</feature>
<evidence type="ECO:0000313" key="5">
    <source>
        <dbReference type="EMBL" id="AQS53340.1"/>
    </source>
</evidence>
<accession>A0A1S6IPF5</accession>
<dbReference type="KEGG" id="jda:BW727_100948"/>
<dbReference type="Pfam" id="PF00588">
    <property type="entry name" value="SpoU_methylase"/>
    <property type="match status" value="1"/>
</dbReference>
<dbReference type="GO" id="GO:0006396">
    <property type="term" value="P:RNA processing"/>
    <property type="evidence" value="ECO:0007669"/>
    <property type="project" value="InterPro"/>
</dbReference>
<keyword evidence="3 5" id="KW-0808">Transferase</keyword>
<dbReference type="OrthoDB" id="9794400at2"/>
<dbReference type="SUPFAM" id="SSF75217">
    <property type="entry name" value="alpha/beta knot"/>
    <property type="match status" value="1"/>
</dbReference>
<dbReference type="STRING" id="708126.BW727_100948"/>
<evidence type="ECO:0000259" key="4">
    <source>
        <dbReference type="SMART" id="SM00967"/>
    </source>
</evidence>
<dbReference type="GO" id="GO:0003723">
    <property type="term" value="F:RNA binding"/>
    <property type="evidence" value="ECO:0007669"/>
    <property type="project" value="InterPro"/>
</dbReference>
<evidence type="ECO:0000256" key="1">
    <source>
        <dbReference type="ARBA" id="ARBA00007228"/>
    </source>
</evidence>
<name>A0A1S6IPF5_9LACT</name>
<gene>
    <name evidence="5" type="ORF">BW727_100948</name>
</gene>
<dbReference type="InterPro" id="IPR001537">
    <property type="entry name" value="SpoU_MeTrfase"/>
</dbReference>
<dbReference type="InterPro" id="IPR053888">
    <property type="entry name" value="MRM3-like_sub_bind"/>
</dbReference>
<reference evidence="5 6" key="1">
    <citation type="journal article" date="2014" name="Int. J. Syst. Evol. Microbiol.">
        <title>Jeotgalibaca dankookensis gen. nov., sp. nov., a member of the family Carnobacteriaceae, isolated from seujeot (Korean traditional food).</title>
        <authorList>
            <person name="Lee D.G."/>
            <person name="Trujillo M.E."/>
            <person name="Kang H."/>
            <person name="Ahn T.Y."/>
        </authorList>
    </citation>
    <scope>NUCLEOTIDE SEQUENCE [LARGE SCALE GENOMIC DNA]</scope>
    <source>
        <strain evidence="5 6">EX-07</strain>
    </source>
</reference>
<comment type="similarity">
    <text evidence="1">Belongs to the class IV-like SAM-binding methyltransferase superfamily. RNA methyltransferase TrmH family.</text>
</comment>
<dbReference type="CDD" id="cd18095">
    <property type="entry name" value="SpoU-like_rRNA-MTase"/>
    <property type="match status" value="1"/>
</dbReference>
<dbReference type="InterPro" id="IPR029028">
    <property type="entry name" value="Alpha/beta_knot_MTases"/>
</dbReference>